<proteinExistence type="predicted"/>
<feature type="domain" description="DUF362" evidence="2">
    <location>
        <begin position="73"/>
        <end position="287"/>
    </location>
</feature>
<comment type="caution">
    <text evidence="3">The sequence shown here is derived from an EMBL/GenBank/DDBJ whole genome shotgun (WGS) entry which is preliminary data.</text>
</comment>
<sequence length="354" mass="39483">MKHTVMTLIASLLAMSTTAIAQQTTMPGSDGNKYIPYEERTGNESIVYFTRSLTAEGLIKAYEQVSENIEGNIGIKLHTGEQNGPNIIPREWVKALLQKDLPEAKIVETNTYYKGDRYTTEQHRKTLEVNGWTFCPVDIMDEEDTLTLPIHGGKWFRKMSVGSHMTDYNSLVVLTHFKGHTQGGFGGSNKNIGIGCADGRIGKAWIHTTPGQDNQWDIAKEEFMERMTESTKSVIDYFGKHITYVNVMRNMSVSCDCEGVNAAPVVTPNVGILSSTDILALDQACVDLVYAMTEAEHHDLVERIETRHGLRQLSYMKELGMGNNRYILIDLDNGGKRITAAEAVKGLKPFVQDK</sequence>
<gene>
    <name evidence="3" type="ORF">H9789_04005</name>
</gene>
<dbReference type="AlphaFoldDB" id="A0A9E2L6G6"/>
<dbReference type="InterPro" id="IPR007160">
    <property type="entry name" value="DUF362"/>
</dbReference>
<name>A0A9E2L6G6_9BACT</name>
<dbReference type="Proteomes" id="UP000823865">
    <property type="component" value="Unassembled WGS sequence"/>
</dbReference>
<organism evidence="3 4">
    <name type="scientific">Candidatus Paraprevotella stercoravium</name>
    <dbReference type="NCBI Taxonomy" id="2838725"/>
    <lineage>
        <taxon>Bacteria</taxon>
        <taxon>Pseudomonadati</taxon>
        <taxon>Bacteroidota</taxon>
        <taxon>Bacteroidia</taxon>
        <taxon>Bacteroidales</taxon>
        <taxon>Prevotellaceae</taxon>
        <taxon>Paraprevotella</taxon>
    </lineage>
</organism>
<protein>
    <submittedName>
        <fullName evidence="3">DUF362 domain-containing protein</fullName>
    </submittedName>
</protein>
<feature type="chain" id="PRO_5038563761" evidence="1">
    <location>
        <begin position="22"/>
        <end position="354"/>
    </location>
</feature>
<feature type="signal peptide" evidence="1">
    <location>
        <begin position="1"/>
        <end position="21"/>
    </location>
</feature>
<keyword evidence="1" id="KW-0732">Signal</keyword>
<reference evidence="3" key="2">
    <citation type="submission" date="2021-04" db="EMBL/GenBank/DDBJ databases">
        <authorList>
            <person name="Gilroy R."/>
        </authorList>
    </citation>
    <scope>NUCLEOTIDE SEQUENCE</scope>
    <source>
        <strain evidence="3">G3-2149</strain>
    </source>
</reference>
<dbReference type="EMBL" id="JAHLFU010000077">
    <property type="protein sequence ID" value="MBU3852974.1"/>
    <property type="molecule type" value="Genomic_DNA"/>
</dbReference>
<dbReference type="Pfam" id="PF04015">
    <property type="entry name" value="DUF362"/>
    <property type="match status" value="1"/>
</dbReference>
<evidence type="ECO:0000256" key="1">
    <source>
        <dbReference type="SAM" id="SignalP"/>
    </source>
</evidence>
<evidence type="ECO:0000313" key="3">
    <source>
        <dbReference type="EMBL" id="MBU3852974.1"/>
    </source>
</evidence>
<evidence type="ECO:0000313" key="4">
    <source>
        <dbReference type="Proteomes" id="UP000823865"/>
    </source>
</evidence>
<evidence type="ECO:0000259" key="2">
    <source>
        <dbReference type="Pfam" id="PF04015"/>
    </source>
</evidence>
<reference evidence="3" key="1">
    <citation type="journal article" date="2021" name="PeerJ">
        <title>Extensive microbial diversity within the chicken gut microbiome revealed by metagenomics and culture.</title>
        <authorList>
            <person name="Gilroy R."/>
            <person name="Ravi A."/>
            <person name="Getino M."/>
            <person name="Pursley I."/>
            <person name="Horton D.L."/>
            <person name="Alikhan N.F."/>
            <person name="Baker D."/>
            <person name="Gharbi K."/>
            <person name="Hall N."/>
            <person name="Watson M."/>
            <person name="Adriaenssens E.M."/>
            <person name="Foster-Nyarko E."/>
            <person name="Jarju S."/>
            <person name="Secka A."/>
            <person name="Antonio M."/>
            <person name="Oren A."/>
            <person name="Chaudhuri R.R."/>
            <person name="La Ragione R."/>
            <person name="Hildebrand F."/>
            <person name="Pallen M.J."/>
        </authorList>
    </citation>
    <scope>NUCLEOTIDE SEQUENCE</scope>
    <source>
        <strain evidence="3">G3-2149</strain>
    </source>
</reference>
<accession>A0A9E2L6G6</accession>